<name>A0A2C6KJH8_9APIC</name>
<dbReference type="VEuPathDB" id="ToxoDB:CSUI_009548"/>
<protein>
    <submittedName>
        <fullName evidence="1">Uncharacterized protein</fullName>
    </submittedName>
</protein>
<evidence type="ECO:0000313" key="2">
    <source>
        <dbReference type="Proteomes" id="UP000221165"/>
    </source>
</evidence>
<reference evidence="1 2" key="1">
    <citation type="journal article" date="2017" name="Int. J. Parasitol.">
        <title>The genome of the protozoan parasite Cystoisospora suis and a reverse vaccinology approach to identify vaccine candidates.</title>
        <authorList>
            <person name="Palmieri N."/>
            <person name="Shrestha A."/>
            <person name="Ruttkowski B."/>
            <person name="Beck T."/>
            <person name="Vogl C."/>
            <person name="Tomley F."/>
            <person name="Blake D.P."/>
            <person name="Joachim A."/>
        </authorList>
    </citation>
    <scope>NUCLEOTIDE SEQUENCE [LARGE SCALE GENOMIC DNA]</scope>
    <source>
        <strain evidence="1 2">Wien I</strain>
    </source>
</reference>
<evidence type="ECO:0000313" key="1">
    <source>
        <dbReference type="EMBL" id="PHJ16635.1"/>
    </source>
</evidence>
<keyword evidence="2" id="KW-1185">Reference proteome</keyword>
<dbReference type="GeneID" id="94432874"/>
<gene>
    <name evidence="1" type="ORF">CSUI_009548</name>
</gene>
<organism evidence="1 2">
    <name type="scientific">Cystoisospora suis</name>
    <dbReference type="NCBI Taxonomy" id="483139"/>
    <lineage>
        <taxon>Eukaryota</taxon>
        <taxon>Sar</taxon>
        <taxon>Alveolata</taxon>
        <taxon>Apicomplexa</taxon>
        <taxon>Conoidasida</taxon>
        <taxon>Coccidia</taxon>
        <taxon>Eucoccidiorida</taxon>
        <taxon>Eimeriorina</taxon>
        <taxon>Sarcocystidae</taxon>
        <taxon>Cystoisospora</taxon>
    </lineage>
</organism>
<dbReference type="Proteomes" id="UP000221165">
    <property type="component" value="Unassembled WGS sequence"/>
</dbReference>
<dbReference type="RefSeq" id="XP_067918361.1">
    <property type="nucleotide sequence ID" value="XM_068069663.1"/>
</dbReference>
<dbReference type="EMBL" id="MIGC01005732">
    <property type="protein sequence ID" value="PHJ16635.1"/>
    <property type="molecule type" value="Genomic_DNA"/>
</dbReference>
<proteinExistence type="predicted"/>
<comment type="caution">
    <text evidence="1">The sequence shown here is derived from an EMBL/GenBank/DDBJ whole genome shotgun (WGS) entry which is preliminary data.</text>
</comment>
<sequence>MRDSTLCCIGKLLPVSILSRERRAAVRQPGFPGQHSADWCCAPALCGVSGITSAVVIRQSMTARCFSVLTRTTRWLSTGGQEIATMGDFTVLCNCCTFVMSVLRYLYVIVLPCCAGTGVESDYGARPHGGCRRGHARLGRAGGPFFPRDLFLSKTCIFFLF</sequence>
<dbReference type="AlphaFoldDB" id="A0A2C6KJH8"/>
<accession>A0A2C6KJH8</accession>